<proteinExistence type="predicted"/>
<sequence>MLSLLHTCQQLKLTKRTGWVDRGVPGAESIADHMHRMSIIALLVKDPAIDRDKLVKMAVVHDLAEAVVGDLTPHSGVSKEEKQRREREAMSSFVESNGHSPQILEIQQLWEEYEAGVTPVAVICKDIDKFEMILQAFEYEKQTGKVLQEFFDSTRGRFVHPEIRTLAEQLYAERKQTLGLDS</sequence>
<dbReference type="Gene3D" id="1.10.3210.10">
    <property type="entry name" value="Hypothetical protein af1432"/>
    <property type="match status" value="1"/>
</dbReference>
<feature type="region of interest" description="Disordered" evidence="3">
    <location>
        <begin position="74"/>
        <end position="94"/>
    </location>
</feature>
<dbReference type="InterPro" id="IPR006674">
    <property type="entry name" value="HD_domain"/>
</dbReference>
<accession>A0ABR4MXD2</accession>
<feature type="compositionally biased region" description="Basic and acidic residues" evidence="3">
    <location>
        <begin position="77"/>
        <end position="89"/>
    </location>
</feature>
<comment type="caution">
    <text evidence="5">The sequence shown here is derived from an EMBL/GenBank/DDBJ whole genome shotgun (WGS) entry which is preliminary data.</text>
</comment>
<evidence type="ECO:0000256" key="1">
    <source>
        <dbReference type="ARBA" id="ARBA00022723"/>
    </source>
</evidence>
<evidence type="ECO:0000259" key="4">
    <source>
        <dbReference type="Pfam" id="PF13023"/>
    </source>
</evidence>
<dbReference type="InterPro" id="IPR039356">
    <property type="entry name" value="YfbR/HDDC2"/>
</dbReference>
<evidence type="ECO:0000256" key="2">
    <source>
        <dbReference type="ARBA" id="ARBA00022801"/>
    </source>
</evidence>
<dbReference type="PANTHER" id="PTHR11845">
    <property type="entry name" value="5'-DEOXYNUCLEOTIDASE HDDC2"/>
    <property type="match status" value="1"/>
</dbReference>
<keyword evidence="1" id="KW-0479">Metal-binding</keyword>
<evidence type="ECO:0000256" key="3">
    <source>
        <dbReference type="SAM" id="MobiDB-lite"/>
    </source>
</evidence>
<evidence type="ECO:0000313" key="5">
    <source>
        <dbReference type="EMBL" id="KAL2911967.1"/>
    </source>
</evidence>
<gene>
    <name evidence="5" type="ORF">HK105_208577</name>
</gene>
<dbReference type="Proteomes" id="UP001527925">
    <property type="component" value="Unassembled WGS sequence"/>
</dbReference>
<organism evidence="5 6">
    <name type="scientific">Polyrhizophydium stewartii</name>
    <dbReference type="NCBI Taxonomy" id="2732419"/>
    <lineage>
        <taxon>Eukaryota</taxon>
        <taxon>Fungi</taxon>
        <taxon>Fungi incertae sedis</taxon>
        <taxon>Chytridiomycota</taxon>
        <taxon>Chytridiomycota incertae sedis</taxon>
        <taxon>Chytridiomycetes</taxon>
        <taxon>Rhizophydiales</taxon>
        <taxon>Rhizophydiales incertae sedis</taxon>
        <taxon>Polyrhizophydium</taxon>
    </lineage>
</organism>
<keyword evidence="6" id="KW-1185">Reference proteome</keyword>
<reference evidence="5 6" key="1">
    <citation type="submission" date="2023-09" db="EMBL/GenBank/DDBJ databases">
        <title>Pangenome analysis of Batrachochytrium dendrobatidis and related Chytrids.</title>
        <authorList>
            <person name="Yacoub M.N."/>
            <person name="Stajich J.E."/>
            <person name="James T.Y."/>
        </authorList>
    </citation>
    <scope>NUCLEOTIDE SEQUENCE [LARGE SCALE GENOMIC DNA]</scope>
    <source>
        <strain evidence="5 6">JEL0888</strain>
    </source>
</reference>
<protein>
    <recommendedName>
        <fullName evidence="4">HD domain-containing protein</fullName>
    </recommendedName>
</protein>
<dbReference type="SUPFAM" id="SSF109604">
    <property type="entry name" value="HD-domain/PDEase-like"/>
    <property type="match status" value="1"/>
</dbReference>
<feature type="domain" description="HD" evidence="4">
    <location>
        <begin position="8"/>
        <end position="150"/>
    </location>
</feature>
<dbReference type="PANTHER" id="PTHR11845:SF13">
    <property type="entry name" value="5'-DEOXYNUCLEOTIDASE HDDC2"/>
    <property type="match status" value="1"/>
</dbReference>
<dbReference type="EMBL" id="JADGIZ020000082">
    <property type="protein sequence ID" value="KAL2911967.1"/>
    <property type="molecule type" value="Genomic_DNA"/>
</dbReference>
<dbReference type="Pfam" id="PF13023">
    <property type="entry name" value="HD_3"/>
    <property type="match status" value="1"/>
</dbReference>
<keyword evidence="2" id="KW-0378">Hydrolase</keyword>
<name>A0ABR4MXD2_9FUNG</name>
<evidence type="ECO:0000313" key="6">
    <source>
        <dbReference type="Proteomes" id="UP001527925"/>
    </source>
</evidence>